<name>A0AAW4PJ86_9EURY</name>
<protein>
    <recommendedName>
        <fullName evidence="3">Maltose/galactoside acetyltransferase domain-containing protein</fullName>
    </recommendedName>
</protein>
<reference evidence="4 5" key="1">
    <citation type="submission" date="2021-06" db="EMBL/GenBank/DDBJ databases">
        <title>Halomicroarcula sp. a new haloarchaeum isolated from saline soil.</title>
        <authorList>
            <person name="Duran-Viseras A."/>
            <person name="Sanchez-Porro C."/>
            <person name="Ventosa A."/>
        </authorList>
    </citation>
    <scope>NUCLEOTIDE SEQUENCE [LARGE SCALE GENOMIC DNA]</scope>
    <source>
        <strain evidence="4 5">F27</strain>
    </source>
</reference>
<dbReference type="GO" id="GO:0016407">
    <property type="term" value="F:acetyltransferase activity"/>
    <property type="evidence" value="ECO:0007669"/>
    <property type="project" value="InterPro"/>
</dbReference>
<feature type="domain" description="Maltose/galactoside acetyltransferase" evidence="3">
    <location>
        <begin position="26"/>
        <end position="51"/>
    </location>
</feature>
<dbReference type="Pfam" id="PF12464">
    <property type="entry name" value="Mac"/>
    <property type="match status" value="1"/>
</dbReference>
<sequence>MSFRLGSRIHFGIDRLSVTRDSGKEKMLNEELYDTDDSELAAERERTRELTIQSYSST</sequence>
<evidence type="ECO:0000256" key="1">
    <source>
        <dbReference type="ARBA" id="ARBA00007274"/>
    </source>
</evidence>
<keyword evidence="5" id="KW-1185">Reference proteome</keyword>
<organism evidence="4 5">
    <name type="scientific">Haloarcula nitratireducens</name>
    <dbReference type="NCBI Taxonomy" id="2487749"/>
    <lineage>
        <taxon>Archaea</taxon>
        <taxon>Methanobacteriati</taxon>
        <taxon>Methanobacteriota</taxon>
        <taxon>Stenosarchaea group</taxon>
        <taxon>Halobacteria</taxon>
        <taxon>Halobacteriales</taxon>
        <taxon>Haloarculaceae</taxon>
        <taxon>Haloarcula</taxon>
    </lineage>
</organism>
<comment type="similarity">
    <text evidence="1">Belongs to the transferase hexapeptide repeat family.</text>
</comment>
<proteinExistence type="inferred from homology"/>
<evidence type="ECO:0000313" key="5">
    <source>
        <dbReference type="Proteomes" id="UP001430455"/>
    </source>
</evidence>
<evidence type="ECO:0000259" key="3">
    <source>
        <dbReference type="Pfam" id="PF12464"/>
    </source>
</evidence>
<keyword evidence="2" id="KW-0808">Transferase</keyword>
<dbReference type="Proteomes" id="UP001430455">
    <property type="component" value="Unassembled WGS sequence"/>
</dbReference>
<dbReference type="AlphaFoldDB" id="A0AAW4PJ86"/>
<evidence type="ECO:0000313" key="4">
    <source>
        <dbReference type="EMBL" id="MBX0297703.1"/>
    </source>
</evidence>
<gene>
    <name evidence="4" type="ORF">EGH23_22775</name>
</gene>
<dbReference type="EMBL" id="RKLT01000025">
    <property type="protein sequence ID" value="MBX0297703.1"/>
    <property type="molecule type" value="Genomic_DNA"/>
</dbReference>
<dbReference type="InterPro" id="IPR024688">
    <property type="entry name" value="Mac_dom"/>
</dbReference>
<comment type="caution">
    <text evidence="4">The sequence shown here is derived from an EMBL/GenBank/DDBJ whole genome shotgun (WGS) entry which is preliminary data.</text>
</comment>
<evidence type="ECO:0000256" key="2">
    <source>
        <dbReference type="ARBA" id="ARBA00022679"/>
    </source>
</evidence>
<accession>A0AAW4PJ86</accession>